<evidence type="ECO:0000256" key="4">
    <source>
        <dbReference type="ARBA" id="ARBA00010662"/>
    </source>
</evidence>
<evidence type="ECO:0000256" key="6">
    <source>
        <dbReference type="ARBA" id="ARBA00020337"/>
    </source>
</evidence>
<evidence type="ECO:0000259" key="8">
    <source>
        <dbReference type="Pfam" id="PF01182"/>
    </source>
</evidence>
<dbReference type="CDD" id="cd01400">
    <property type="entry name" value="6PGL"/>
    <property type="match status" value="1"/>
</dbReference>
<dbReference type="PANTHER" id="PTHR11054:SF0">
    <property type="entry name" value="6-PHOSPHOGLUCONOLACTONASE"/>
    <property type="match status" value="1"/>
</dbReference>
<evidence type="ECO:0000313" key="9">
    <source>
        <dbReference type="EMBL" id="MCA9755716.1"/>
    </source>
</evidence>
<dbReference type="EMBL" id="JAGQHS010000030">
    <property type="protein sequence ID" value="MCA9755716.1"/>
    <property type="molecule type" value="Genomic_DNA"/>
</dbReference>
<keyword evidence="7 9" id="KW-0378">Hydrolase</keyword>
<evidence type="ECO:0000256" key="7">
    <source>
        <dbReference type="RuleBase" id="RU365095"/>
    </source>
</evidence>
<dbReference type="GO" id="GO:0017057">
    <property type="term" value="F:6-phosphogluconolactonase activity"/>
    <property type="evidence" value="ECO:0007669"/>
    <property type="project" value="UniProtKB-UniRule"/>
</dbReference>
<dbReference type="EC" id="3.1.1.31" evidence="5 7"/>
<comment type="catalytic activity">
    <reaction evidence="1 7">
        <text>6-phospho-D-glucono-1,5-lactone + H2O = 6-phospho-D-gluconate + H(+)</text>
        <dbReference type="Rhea" id="RHEA:12556"/>
        <dbReference type="ChEBI" id="CHEBI:15377"/>
        <dbReference type="ChEBI" id="CHEBI:15378"/>
        <dbReference type="ChEBI" id="CHEBI:57955"/>
        <dbReference type="ChEBI" id="CHEBI:58759"/>
        <dbReference type="EC" id="3.1.1.31"/>
    </reaction>
</comment>
<dbReference type="InterPro" id="IPR005900">
    <property type="entry name" value="6-phosphogluconolactonase_DevB"/>
</dbReference>
<evidence type="ECO:0000256" key="2">
    <source>
        <dbReference type="ARBA" id="ARBA00002681"/>
    </source>
</evidence>
<dbReference type="InterPro" id="IPR039104">
    <property type="entry name" value="6PGL"/>
</dbReference>
<dbReference type="Gene3D" id="3.40.50.1360">
    <property type="match status" value="1"/>
</dbReference>
<dbReference type="SUPFAM" id="SSF100950">
    <property type="entry name" value="NagB/RpiA/CoA transferase-like"/>
    <property type="match status" value="1"/>
</dbReference>
<dbReference type="GO" id="GO:0005975">
    <property type="term" value="P:carbohydrate metabolic process"/>
    <property type="evidence" value="ECO:0007669"/>
    <property type="project" value="UniProtKB-UniRule"/>
</dbReference>
<comment type="function">
    <text evidence="2 7">Hydrolysis of 6-phosphogluconolactone to 6-phosphogluconate.</text>
</comment>
<dbReference type="Pfam" id="PF01182">
    <property type="entry name" value="Glucosamine_iso"/>
    <property type="match status" value="1"/>
</dbReference>
<evidence type="ECO:0000256" key="1">
    <source>
        <dbReference type="ARBA" id="ARBA00000832"/>
    </source>
</evidence>
<protein>
    <recommendedName>
        <fullName evidence="6 7">6-phosphogluconolactonase</fullName>
        <shortName evidence="7">6PGL</shortName>
        <ecNumber evidence="5 7">3.1.1.31</ecNumber>
    </recommendedName>
</protein>
<sequence length="285" mass="30784">MLMRDAEGSIQSTERLSTRVIIAQDDEQWTAWAAEEFVWTAAASVMARGAFHVVVPGGSTPRAVLSRVSIRRDVIVDPSVDRAAGAGSWKNAGSLSRVGRTIALDDVWPHTHVYFGDERGVGPDHPDSNFRMVRDTWLAKVPIPEHQVHRIPGERPLEEAARDYADLLSATFDRIRGFDLVVLGLGPDGHTASLIPGTPLDYVAQSWVGVGPAPLSPAKVRRVTMTAAALRRTSRTVFWAKGAEKADVVHSALGGDGIQTIVPEVLPNSGTVTWMLDSESAAGLR</sequence>
<evidence type="ECO:0000256" key="5">
    <source>
        <dbReference type="ARBA" id="ARBA00013198"/>
    </source>
</evidence>
<dbReference type="Proteomes" id="UP000739538">
    <property type="component" value="Unassembled WGS sequence"/>
</dbReference>
<dbReference type="GO" id="GO:0006098">
    <property type="term" value="P:pentose-phosphate shunt"/>
    <property type="evidence" value="ECO:0007669"/>
    <property type="project" value="InterPro"/>
</dbReference>
<evidence type="ECO:0000256" key="3">
    <source>
        <dbReference type="ARBA" id="ARBA00004961"/>
    </source>
</evidence>
<dbReference type="InterPro" id="IPR037171">
    <property type="entry name" value="NagB/RpiA_transferase-like"/>
</dbReference>
<comment type="pathway">
    <text evidence="3 7">Carbohydrate degradation; pentose phosphate pathway; D-ribulose 5-phosphate from D-glucose 6-phosphate (oxidative stage): step 2/3.</text>
</comment>
<reference evidence="9" key="2">
    <citation type="journal article" date="2021" name="Microbiome">
        <title>Successional dynamics and alternative stable states in a saline activated sludge microbial community over 9 years.</title>
        <authorList>
            <person name="Wang Y."/>
            <person name="Ye J."/>
            <person name="Ju F."/>
            <person name="Liu L."/>
            <person name="Boyd J.A."/>
            <person name="Deng Y."/>
            <person name="Parks D.H."/>
            <person name="Jiang X."/>
            <person name="Yin X."/>
            <person name="Woodcroft B.J."/>
            <person name="Tyson G.W."/>
            <person name="Hugenholtz P."/>
            <person name="Polz M.F."/>
            <person name="Zhang T."/>
        </authorList>
    </citation>
    <scope>NUCLEOTIDE SEQUENCE</scope>
    <source>
        <strain evidence="9">HKST-UBA02</strain>
    </source>
</reference>
<comment type="similarity">
    <text evidence="4 7">Belongs to the glucosamine/galactosamine-6-phosphate isomerase family. 6-phosphogluconolactonase subfamily.</text>
</comment>
<proteinExistence type="inferred from homology"/>
<reference evidence="9" key="1">
    <citation type="submission" date="2020-04" db="EMBL/GenBank/DDBJ databases">
        <authorList>
            <person name="Zhang T."/>
        </authorList>
    </citation>
    <scope>NUCLEOTIDE SEQUENCE</scope>
    <source>
        <strain evidence="9">HKST-UBA02</strain>
    </source>
</reference>
<dbReference type="NCBIfam" id="TIGR01198">
    <property type="entry name" value="pgl"/>
    <property type="match status" value="1"/>
</dbReference>
<feature type="domain" description="Glucosamine/galactosamine-6-phosphate isomerase" evidence="8">
    <location>
        <begin position="108"/>
        <end position="260"/>
    </location>
</feature>
<accession>A0A956NCE3</accession>
<gene>
    <name evidence="7 9" type="primary">pgl</name>
    <name evidence="9" type="ORF">KDA27_07940</name>
</gene>
<evidence type="ECO:0000313" key="10">
    <source>
        <dbReference type="Proteomes" id="UP000739538"/>
    </source>
</evidence>
<dbReference type="PANTHER" id="PTHR11054">
    <property type="entry name" value="6-PHOSPHOGLUCONOLACTONASE"/>
    <property type="match status" value="1"/>
</dbReference>
<organism evidence="9 10">
    <name type="scientific">Eiseniibacteriota bacterium</name>
    <dbReference type="NCBI Taxonomy" id="2212470"/>
    <lineage>
        <taxon>Bacteria</taxon>
        <taxon>Candidatus Eiseniibacteriota</taxon>
    </lineage>
</organism>
<comment type="caution">
    <text evidence="9">The sequence shown here is derived from an EMBL/GenBank/DDBJ whole genome shotgun (WGS) entry which is preliminary data.</text>
</comment>
<name>A0A956NCE3_UNCEI</name>
<dbReference type="AlphaFoldDB" id="A0A956NCE3"/>
<dbReference type="InterPro" id="IPR006148">
    <property type="entry name" value="Glc/Gal-6P_isomerase"/>
</dbReference>